<sequence>MVTFSLQPVQSKSTIINNVTVDGAMKTRIFHDELQSLNKIIDELKIQIEGREKGTKMYLENSKALLNAGLLIKDSIDVIREGKDPFLTLFALPLSIIFYLLGLNDVGEVLTRFGLANLLDIVTDKNSRV</sequence>
<organism evidence="1 2">
    <name type="scientific">Setaria digitata</name>
    <dbReference type="NCBI Taxonomy" id="48799"/>
    <lineage>
        <taxon>Eukaryota</taxon>
        <taxon>Metazoa</taxon>
        <taxon>Ecdysozoa</taxon>
        <taxon>Nematoda</taxon>
        <taxon>Chromadorea</taxon>
        <taxon>Rhabditida</taxon>
        <taxon>Spirurina</taxon>
        <taxon>Spiruromorpha</taxon>
        <taxon>Filarioidea</taxon>
        <taxon>Setariidae</taxon>
        <taxon>Setaria</taxon>
    </lineage>
</organism>
<protein>
    <submittedName>
        <fullName evidence="2">Uncharacterized protein</fullName>
    </submittedName>
</protein>
<evidence type="ECO:0000313" key="1">
    <source>
        <dbReference type="Proteomes" id="UP000887581"/>
    </source>
</evidence>
<evidence type="ECO:0000313" key="2">
    <source>
        <dbReference type="WBParaSite" id="sdigi.contig599.g9168.t1"/>
    </source>
</evidence>
<proteinExistence type="predicted"/>
<name>A0A915Q559_9BILA</name>
<dbReference type="WBParaSite" id="sdigi.contig599.g9168.t1">
    <property type="protein sequence ID" value="sdigi.contig599.g9168.t1"/>
    <property type="gene ID" value="sdigi.contig599.g9168"/>
</dbReference>
<accession>A0A915Q559</accession>
<keyword evidence="1" id="KW-1185">Reference proteome</keyword>
<dbReference type="AlphaFoldDB" id="A0A915Q559"/>
<reference evidence="2" key="1">
    <citation type="submission" date="2022-11" db="UniProtKB">
        <authorList>
            <consortium name="WormBaseParasite"/>
        </authorList>
    </citation>
    <scope>IDENTIFICATION</scope>
</reference>
<dbReference type="Proteomes" id="UP000887581">
    <property type="component" value="Unplaced"/>
</dbReference>